<evidence type="ECO:0000256" key="4">
    <source>
        <dbReference type="ARBA" id="ARBA00022692"/>
    </source>
</evidence>
<gene>
    <name evidence="9" type="ORF">B2J93_8474</name>
</gene>
<evidence type="ECO:0000256" key="8">
    <source>
        <dbReference type="SAM" id="Phobius"/>
    </source>
</evidence>
<reference evidence="9 10" key="1">
    <citation type="submission" date="2017-04" db="EMBL/GenBank/DDBJ databases">
        <title>Draft genome sequence of Marssonina coronaria NL1: causal agent of apple blotch.</title>
        <authorList>
            <person name="Cheng Q."/>
        </authorList>
    </citation>
    <scope>NUCLEOTIDE SEQUENCE [LARGE SCALE GENOMIC DNA]</scope>
    <source>
        <strain evidence="9 10">NL1</strain>
    </source>
</reference>
<comment type="subcellular location">
    <subcellularLocation>
        <location evidence="1">Cell membrane</location>
        <topology evidence="1">Multi-pass membrane protein</topology>
    </subcellularLocation>
</comment>
<evidence type="ECO:0000256" key="6">
    <source>
        <dbReference type="ARBA" id="ARBA00023136"/>
    </source>
</evidence>
<dbReference type="PANTHER" id="PTHR23502">
    <property type="entry name" value="MAJOR FACILITATOR SUPERFAMILY"/>
    <property type="match status" value="1"/>
</dbReference>
<feature type="region of interest" description="Disordered" evidence="7">
    <location>
        <begin position="167"/>
        <end position="197"/>
    </location>
</feature>
<keyword evidence="3" id="KW-1003">Cell membrane</keyword>
<comment type="caution">
    <text evidence="9">The sequence shown here is derived from an EMBL/GenBank/DDBJ whole genome shotgun (WGS) entry which is preliminary data.</text>
</comment>
<dbReference type="PANTHER" id="PTHR23502:SF186">
    <property type="entry name" value="MAJOR FACILITATOR SUPERFAMILY (MFS) PROFILE DOMAIN-CONTAINING PROTEIN"/>
    <property type="match status" value="1"/>
</dbReference>
<protein>
    <recommendedName>
        <fullName evidence="11">Transmembrane protein</fullName>
    </recommendedName>
</protein>
<dbReference type="GO" id="GO:0022857">
    <property type="term" value="F:transmembrane transporter activity"/>
    <property type="evidence" value="ECO:0007669"/>
    <property type="project" value="TreeGrafter"/>
</dbReference>
<evidence type="ECO:0000313" key="9">
    <source>
        <dbReference type="EMBL" id="OWP00783.1"/>
    </source>
</evidence>
<sequence>MVTGSCFSDIEGEEQEAETQHSWNAPPEAWLSPAVVCNIALLIGVFWFAWTTYRSRRRAVSLIGTATFGSGIASAFLSSTSPLIDTCVIYAASLLAADSVLRSLVGAVFLLLSTCKNSPTPFSRYRASTTCLALLSSVTRFQCSSASRASVIDWRVKRPPKLANVLAPSRIAGAEKQGQDGGEPGRSTEGNTTPRLA</sequence>
<dbReference type="STRING" id="503106.A0A218YZN4"/>
<name>A0A218YZN4_9HELO</name>
<keyword evidence="6 8" id="KW-0472">Membrane</keyword>
<evidence type="ECO:0000256" key="5">
    <source>
        <dbReference type="ARBA" id="ARBA00022989"/>
    </source>
</evidence>
<evidence type="ECO:0008006" key="11">
    <source>
        <dbReference type="Google" id="ProtNLM"/>
    </source>
</evidence>
<feature type="transmembrane region" description="Helical" evidence="8">
    <location>
        <begin position="59"/>
        <end position="77"/>
    </location>
</feature>
<keyword evidence="2" id="KW-0813">Transport</keyword>
<keyword evidence="5 8" id="KW-1133">Transmembrane helix</keyword>
<organism evidence="9 10">
    <name type="scientific">Diplocarpon coronariae</name>
    <dbReference type="NCBI Taxonomy" id="2795749"/>
    <lineage>
        <taxon>Eukaryota</taxon>
        <taxon>Fungi</taxon>
        <taxon>Dikarya</taxon>
        <taxon>Ascomycota</taxon>
        <taxon>Pezizomycotina</taxon>
        <taxon>Leotiomycetes</taxon>
        <taxon>Helotiales</taxon>
        <taxon>Drepanopezizaceae</taxon>
        <taxon>Diplocarpon</taxon>
    </lineage>
</organism>
<feature type="transmembrane region" description="Helical" evidence="8">
    <location>
        <begin position="89"/>
        <end position="112"/>
    </location>
</feature>
<dbReference type="GO" id="GO:0005886">
    <property type="term" value="C:plasma membrane"/>
    <property type="evidence" value="ECO:0007669"/>
    <property type="project" value="UniProtKB-SubCell"/>
</dbReference>
<evidence type="ECO:0000256" key="2">
    <source>
        <dbReference type="ARBA" id="ARBA00022448"/>
    </source>
</evidence>
<evidence type="ECO:0000256" key="7">
    <source>
        <dbReference type="SAM" id="MobiDB-lite"/>
    </source>
</evidence>
<dbReference type="EMBL" id="MZNU01000308">
    <property type="protein sequence ID" value="OWP00783.1"/>
    <property type="molecule type" value="Genomic_DNA"/>
</dbReference>
<dbReference type="AlphaFoldDB" id="A0A218YZN4"/>
<accession>A0A218YZN4</accession>
<evidence type="ECO:0000256" key="1">
    <source>
        <dbReference type="ARBA" id="ARBA00004651"/>
    </source>
</evidence>
<keyword evidence="10" id="KW-1185">Reference proteome</keyword>
<proteinExistence type="predicted"/>
<feature type="transmembrane region" description="Helical" evidence="8">
    <location>
        <begin position="30"/>
        <end position="50"/>
    </location>
</feature>
<feature type="compositionally biased region" description="Polar residues" evidence="7">
    <location>
        <begin position="188"/>
        <end position="197"/>
    </location>
</feature>
<evidence type="ECO:0000256" key="3">
    <source>
        <dbReference type="ARBA" id="ARBA00022475"/>
    </source>
</evidence>
<evidence type="ECO:0000313" key="10">
    <source>
        <dbReference type="Proteomes" id="UP000242519"/>
    </source>
</evidence>
<dbReference type="OrthoDB" id="3936150at2759"/>
<keyword evidence="4 8" id="KW-0812">Transmembrane</keyword>
<dbReference type="Proteomes" id="UP000242519">
    <property type="component" value="Unassembled WGS sequence"/>
</dbReference>
<dbReference type="InParanoid" id="A0A218YZN4"/>